<dbReference type="EMBL" id="SNRX01000004">
    <property type="protein sequence ID" value="KAA6302962.1"/>
    <property type="molecule type" value="Genomic_DNA"/>
</dbReference>
<feature type="transmembrane region" description="Helical" evidence="1">
    <location>
        <begin position="82"/>
        <end position="103"/>
    </location>
</feature>
<feature type="transmembrane region" description="Helical" evidence="1">
    <location>
        <begin position="296"/>
        <end position="314"/>
    </location>
</feature>
<feature type="transmembrane region" description="Helical" evidence="1">
    <location>
        <begin position="270"/>
        <end position="289"/>
    </location>
</feature>
<feature type="transmembrane region" description="Helical" evidence="1">
    <location>
        <begin position="326"/>
        <end position="344"/>
    </location>
</feature>
<organism evidence="2 3">
    <name type="scientific">Candidatus Ordinivivax streblomastigis</name>
    <dbReference type="NCBI Taxonomy" id="2540710"/>
    <lineage>
        <taxon>Bacteria</taxon>
        <taxon>Pseudomonadati</taxon>
        <taxon>Bacteroidota</taxon>
        <taxon>Bacteroidia</taxon>
        <taxon>Bacteroidales</taxon>
        <taxon>Candidatus Ordinivivax</taxon>
    </lineage>
</organism>
<sequence length="655" mass="76742">MKENKKITLNRKWFTVILSILIFFIHNPLYILEPLAGLDHSWALGLEWAKLKGLSFGRDIAFTYGPLHFLAYGMVSIGDHSLLLWESLIYCITHIVIIFMYVYQFAGLLYKKRWGDYSLTDRILLILGLFLIIAFLSFAFIESILVFSCFLFVRLVFHIDLSKSNKKQYLLNILLNAILLSLAGMTKFNYTIEALTLIGIAVFGLIYQRKILFIVYILSTFIIFTIGFWLLSGQSLSTLPDYYIYGSEIVSGYTEAMKFQNTYGGFRHELFSLFVLLFVGSLSFLFFFVKKDFYHAFILFILLPLLFMAFKGGFVRADDGHRCYFFLQLVPCLIFLIEFLVESVPFSYKKIWKIFVICVIPVTSIILSREEFTRGFSNTVEYPLQSLLSADINTKRVDRYKDSLRTSYDPLPATFLQQAKGKTVDIIPWDIALLYAYDLNWSPRPVFQSYSAYTSFLDSINAQHFKGDKAPDNVIYLYNSIDDRYPLFDEPMVFRSLLENYEVQSPDNYLILQRRQRQKNYQYTFISEGVCPIGATINIPQLEGQHIYCNINIQKKLYGKLLTVLYKLPEPVRIYFYVKDRPKPIIHRFIPNLGTDGLFVSKYVFNLSDIYHIFEPNYEQDIEKIEIHIDNMFFYEQKMRYEFYSAPFSNIVRDK</sequence>
<accession>A0A5M8P3P3</accession>
<evidence type="ECO:0000256" key="1">
    <source>
        <dbReference type="SAM" id="Phobius"/>
    </source>
</evidence>
<keyword evidence="1" id="KW-0812">Transmembrane</keyword>
<keyword evidence="1" id="KW-0472">Membrane</keyword>
<comment type="caution">
    <text evidence="2">The sequence shown here is derived from an EMBL/GenBank/DDBJ whole genome shotgun (WGS) entry which is preliminary data.</text>
</comment>
<gene>
    <name evidence="2" type="ORF">EZS26_000857</name>
</gene>
<reference evidence="2 3" key="1">
    <citation type="submission" date="2019-03" db="EMBL/GenBank/DDBJ databases">
        <title>Single cell metagenomics reveals metabolic interactions within the superorganism composed of flagellate Streblomastix strix and complex community of Bacteroidetes bacteria on its surface.</title>
        <authorList>
            <person name="Treitli S.C."/>
            <person name="Kolisko M."/>
            <person name="Husnik F."/>
            <person name="Keeling P."/>
            <person name="Hampl V."/>
        </authorList>
    </citation>
    <scope>NUCLEOTIDE SEQUENCE [LARGE SCALE GENOMIC DNA]</scope>
    <source>
        <strain evidence="2">St1</strain>
    </source>
</reference>
<feature type="transmembrane region" description="Helical" evidence="1">
    <location>
        <begin position="124"/>
        <end position="157"/>
    </location>
</feature>
<evidence type="ECO:0000313" key="3">
    <source>
        <dbReference type="Proteomes" id="UP000324575"/>
    </source>
</evidence>
<evidence type="ECO:0000313" key="2">
    <source>
        <dbReference type="EMBL" id="KAA6302962.1"/>
    </source>
</evidence>
<dbReference type="Proteomes" id="UP000324575">
    <property type="component" value="Unassembled WGS sequence"/>
</dbReference>
<keyword evidence="1" id="KW-1133">Transmembrane helix</keyword>
<name>A0A5M8P3P3_9BACT</name>
<feature type="transmembrane region" description="Helical" evidence="1">
    <location>
        <begin position="211"/>
        <end position="231"/>
    </location>
</feature>
<protein>
    <submittedName>
        <fullName evidence="2">Uncharacterized protein</fullName>
    </submittedName>
</protein>
<feature type="transmembrane region" description="Helical" evidence="1">
    <location>
        <begin position="12"/>
        <end position="32"/>
    </location>
</feature>
<feature type="transmembrane region" description="Helical" evidence="1">
    <location>
        <begin position="351"/>
        <end position="368"/>
    </location>
</feature>
<dbReference type="AlphaFoldDB" id="A0A5M8P3P3"/>
<feature type="transmembrane region" description="Helical" evidence="1">
    <location>
        <begin position="169"/>
        <end position="190"/>
    </location>
</feature>
<proteinExistence type="predicted"/>